<keyword evidence="2" id="KW-0175">Coiled coil</keyword>
<evidence type="ECO:0000313" key="4">
    <source>
        <dbReference type="EMBL" id="GGD09217.1"/>
    </source>
</evidence>
<dbReference type="GO" id="GO:0003700">
    <property type="term" value="F:DNA-binding transcription factor activity"/>
    <property type="evidence" value="ECO:0007669"/>
    <property type="project" value="InterPro"/>
</dbReference>
<evidence type="ECO:0000256" key="2">
    <source>
        <dbReference type="SAM" id="Coils"/>
    </source>
</evidence>
<comment type="caution">
    <text evidence="4">The sequence shown here is derived from an EMBL/GenBank/DDBJ whole genome shotgun (WGS) entry which is preliminary data.</text>
</comment>
<feature type="coiled-coil region" evidence="2">
    <location>
        <begin position="110"/>
        <end position="137"/>
    </location>
</feature>
<dbReference type="RefSeq" id="WP_188849486.1">
    <property type="nucleotide sequence ID" value="NZ_BMJJ01000002.1"/>
</dbReference>
<dbReference type="EMBL" id="BMJJ01000002">
    <property type="protein sequence ID" value="GGD09217.1"/>
    <property type="molecule type" value="Genomic_DNA"/>
</dbReference>
<dbReference type="InterPro" id="IPR047057">
    <property type="entry name" value="MerR_fam"/>
</dbReference>
<reference evidence="4" key="2">
    <citation type="submission" date="2020-09" db="EMBL/GenBank/DDBJ databases">
        <authorList>
            <person name="Sun Q."/>
            <person name="Zhou Y."/>
        </authorList>
    </citation>
    <scope>NUCLEOTIDE SEQUENCE</scope>
    <source>
        <strain evidence="4">CGMCC 1.15493</strain>
    </source>
</reference>
<accession>A0A916XTN8</accession>
<dbReference type="PANTHER" id="PTHR30204:SF58">
    <property type="entry name" value="HTH-TYPE TRANSCRIPTIONAL REGULATOR YFMP"/>
    <property type="match status" value="1"/>
</dbReference>
<name>A0A916XTN8_9HYPH</name>
<dbReference type="AlphaFoldDB" id="A0A916XTN8"/>
<dbReference type="InterPro" id="IPR000551">
    <property type="entry name" value="MerR-type_HTH_dom"/>
</dbReference>
<proteinExistence type="predicted"/>
<dbReference type="CDD" id="cd04776">
    <property type="entry name" value="HTH_GnyR"/>
    <property type="match status" value="1"/>
</dbReference>
<keyword evidence="1" id="KW-0238">DNA-binding</keyword>
<evidence type="ECO:0000259" key="3">
    <source>
        <dbReference type="PROSITE" id="PS50937"/>
    </source>
</evidence>
<protein>
    <submittedName>
        <fullName evidence="4">Transcriptional regulator</fullName>
    </submittedName>
</protein>
<dbReference type="SUPFAM" id="SSF46955">
    <property type="entry name" value="Putative DNA-binding domain"/>
    <property type="match status" value="1"/>
</dbReference>
<dbReference type="Pfam" id="PF13411">
    <property type="entry name" value="MerR_1"/>
    <property type="match status" value="1"/>
</dbReference>
<dbReference type="Gene3D" id="1.10.1660.10">
    <property type="match status" value="1"/>
</dbReference>
<dbReference type="PROSITE" id="PS50937">
    <property type="entry name" value="HTH_MERR_2"/>
    <property type="match status" value="1"/>
</dbReference>
<reference evidence="4" key="1">
    <citation type="journal article" date="2014" name="Int. J. Syst. Evol. Microbiol.">
        <title>Complete genome sequence of Corynebacterium casei LMG S-19264T (=DSM 44701T), isolated from a smear-ripened cheese.</title>
        <authorList>
            <consortium name="US DOE Joint Genome Institute (JGI-PGF)"/>
            <person name="Walter F."/>
            <person name="Albersmeier A."/>
            <person name="Kalinowski J."/>
            <person name="Ruckert C."/>
        </authorList>
    </citation>
    <scope>NUCLEOTIDE SEQUENCE</scope>
    <source>
        <strain evidence="4">CGMCC 1.15493</strain>
    </source>
</reference>
<evidence type="ECO:0000313" key="5">
    <source>
        <dbReference type="Proteomes" id="UP000613160"/>
    </source>
</evidence>
<dbReference type="PANTHER" id="PTHR30204">
    <property type="entry name" value="REDOX-CYCLING DRUG-SENSING TRANSCRIPTIONAL ACTIVATOR SOXR"/>
    <property type="match status" value="1"/>
</dbReference>
<dbReference type="GO" id="GO:0003677">
    <property type="term" value="F:DNA binding"/>
    <property type="evidence" value="ECO:0007669"/>
    <property type="project" value="UniProtKB-KW"/>
</dbReference>
<organism evidence="4 5">
    <name type="scientific">Aureimonas glaciei</name>
    <dbReference type="NCBI Taxonomy" id="1776957"/>
    <lineage>
        <taxon>Bacteria</taxon>
        <taxon>Pseudomonadati</taxon>
        <taxon>Pseudomonadota</taxon>
        <taxon>Alphaproteobacteria</taxon>
        <taxon>Hyphomicrobiales</taxon>
        <taxon>Aurantimonadaceae</taxon>
        <taxon>Aureimonas</taxon>
    </lineage>
</organism>
<gene>
    <name evidence="4" type="ORF">GCM10011335_10100</name>
</gene>
<sequence>MNKLNDAESLGEDAIPFDIDFLLGQTASSATDKQVFRIGDLAREFAVTLRTLRFYEDRGLLNPERRGTTRLYSRRDRARLRLILLAKTLGFSLTEAKQLIEIYHEPNGKRRQLEVALQRFEEQQQVLLDQKRELDASIEAMGVSISFVRDRLNLSKS</sequence>
<evidence type="ECO:0000256" key="1">
    <source>
        <dbReference type="ARBA" id="ARBA00023125"/>
    </source>
</evidence>
<dbReference type="InterPro" id="IPR009061">
    <property type="entry name" value="DNA-bd_dom_put_sf"/>
</dbReference>
<keyword evidence="5" id="KW-1185">Reference proteome</keyword>
<feature type="domain" description="HTH merR-type" evidence="3">
    <location>
        <begin position="35"/>
        <end position="102"/>
    </location>
</feature>
<dbReference type="Proteomes" id="UP000613160">
    <property type="component" value="Unassembled WGS sequence"/>
</dbReference>
<dbReference type="SMART" id="SM00422">
    <property type="entry name" value="HTH_MERR"/>
    <property type="match status" value="1"/>
</dbReference>